<dbReference type="InterPro" id="IPR001647">
    <property type="entry name" value="HTH_TetR"/>
</dbReference>
<evidence type="ECO:0000256" key="2">
    <source>
        <dbReference type="ARBA" id="ARBA00023125"/>
    </source>
</evidence>
<name>A0A9X3SUU7_9ACTN</name>
<dbReference type="GO" id="GO:0003700">
    <property type="term" value="F:DNA-binding transcription factor activity"/>
    <property type="evidence" value="ECO:0007669"/>
    <property type="project" value="TreeGrafter"/>
</dbReference>
<dbReference type="InterPro" id="IPR009057">
    <property type="entry name" value="Homeodomain-like_sf"/>
</dbReference>
<gene>
    <name evidence="7" type="ORF">J2S69_004612</name>
    <name evidence="6" type="ORF">O2L01_13235</name>
</gene>
<reference evidence="6" key="1">
    <citation type="submission" date="2022-12" db="EMBL/GenBank/DDBJ databases">
        <title>Gycomyces niveus sp.nov., a novel actinomycete isolated from soil in Shouguang.</title>
        <authorList>
            <person name="Yang X."/>
        </authorList>
    </citation>
    <scope>NUCLEOTIDE SEQUENCE</scope>
    <source>
        <strain evidence="6">DSM 44724</strain>
    </source>
</reference>
<dbReference type="Proteomes" id="UP001145799">
    <property type="component" value="Unassembled WGS sequence"/>
</dbReference>
<evidence type="ECO:0000256" key="1">
    <source>
        <dbReference type="ARBA" id="ARBA00023015"/>
    </source>
</evidence>
<dbReference type="Gene3D" id="1.10.357.10">
    <property type="entry name" value="Tetracycline Repressor, domain 2"/>
    <property type="match status" value="1"/>
</dbReference>
<dbReference type="GO" id="GO:0000976">
    <property type="term" value="F:transcription cis-regulatory region binding"/>
    <property type="evidence" value="ECO:0007669"/>
    <property type="project" value="TreeGrafter"/>
</dbReference>
<organism evidence="6 8">
    <name type="scientific">Glycomyces lechevalierae</name>
    <dbReference type="NCBI Taxonomy" id="256034"/>
    <lineage>
        <taxon>Bacteria</taxon>
        <taxon>Bacillati</taxon>
        <taxon>Actinomycetota</taxon>
        <taxon>Actinomycetes</taxon>
        <taxon>Glycomycetales</taxon>
        <taxon>Glycomycetaceae</taxon>
        <taxon>Glycomyces</taxon>
    </lineage>
</organism>
<dbReference type="InterPro" id="IPR050109">
    <property type="entry name" value="HTH-type_TetR-like_transc_reg"/>
</dbReference>
<dbReference type="Proteomes" id="UP001183604">
    <property type="component" value="Unassembled WGS sequence"/>
</dbReference>
<evidence type="ECO:0000313" key="6">
    <source>
        <dbReference type="EMBL" id="MDA1385950.1"/>
    </source>
</evidence>
<sequence>MPRPKTRSDESVLDAALAFMHERGIEQLSFAAVAERCGLSPATLVQRFGTKQQLRLRVLLRAWDHLDTQTAALAASAPKTPDGAIGLLIGLSGGFGSIDNYADSLLLLREDLRDPVLRRRGAHWEGELVAALAACFGKDAPPQLGHALASHWQGAMTWWAFRPDRPIEDYLRESLTGFLAMLGIPAPPTMRR</sequence>
<dbReference type="SUPFAM" id="SSF46689">
    <property type="entry name" value="Homeodomain-like"/>
    <property type="match status" value="1"/>
</dbReference>
<feature type="domain" description="HTH tetR-type" evidence="5">
    <location>
        <begin position="6"/>
        <end position="66"/>
    </location>
</feature>
<protein>
    <submittedName>
        <fullName evidence="7">AcrR family transcriptional regulator</fullName>
    </submittedName>
    <submittedName>
        <fullName evidence="6">Helix-turn-helix domain containing protein</fullName>
    </submittedName>
</protein>
<accession>A0A9X3SUU7</accession>
<proteinExistence type="predicted"/>
<comment type="caution">
    <text evidence="6">The sequence shown here is derived from an EMBL/GenBank/DDBJ whole genome shotgun (WGS) entry which is preliminary data.</text>
</comment>
<dbReference type="RefSeq" id="WP_270122415.1">
    <property type="nucleotide sequence ID" value="NZ_BAAAOM010000001.1"/>
</dbReference>
<keyword evidence="1" id="KW-0805">Transcription regulation</keyword>
<dbReference type="PROSITE" id="PS50977">
    <property type="entry name" value="HTH_TETR_2"/>
    <property type="match status" value="1"/>
</dbReference>
<dbReference type="PANTHER" id="PTHR30055:SF234">
    <property type="entry name" value="HTH-TYPE TRANSCRIPTIONAL REGULATOR BETI"/>
    <property type="match status" value="1"/>
</dbReference>
<evidence type="ECO:0000256" key="3">
    <source>
        <dbReference type="ARBA" id="ARBA00023163"/>
    </source>
</evidence>
<dbReference type="Pfam" id="PF00440">
    <property type="entry name" value="TetR_N"/>
    <property type="match status" value="1"/>
</dbReference>
<reference evidence="7 9" key="2">
    <citation type="submission" date="2023-07" db="EMBL/GenBank/DDBJ databases">
        <title>Sequencing the genomes of 1000 actinobacteria strains.</title>
        <authorList>
            <person name="Klenk H.-P."/>
        </authorList>
    </citation>
    <scope>NUCLEOTIDE SEQUENCE [LARGE SCALE GENOMIC DNA]</scope>
    <source>
        <strain evidence="7 9">DSM 44724</strain>
    </source>
</reference>
<evidence type="ECO:0000313" key="8">
    <source>
        <dbReference type="Proteomes" id="UP001145799"/>
    </source>
</evidence>
<keyword evidence="2 4" id="KW-0238">DNA-binding</keyword>
<dbReference type="AlphaFoldDB" id="A0A9X3SUU7"/>
<dbReference type="EMBL" id="JAVDYD010000001">
    <property type="protein sequence ID" value="MDR7340893.1"/>
    <property type="molecule type" value="Genomic_DNA"/>
</dbReference>
<dbReference type="PRINTS" id="PR00455">
    <property type="entry name" value="HTHTETR"/>
</dbReference>
<keyword evidence="3" id="KW-0804">Transcription</keyword>
<evidence type="ECO:0000259" key="5">
    <source>
        <dbReference type="PROSITE" id="PS50977"/>
    </source>
</evidence>
<evidence type="ECO:0000256" key="4">
    <source>
        <dbReference type="PROSITE-ProRule" id="PRU00335"/>
    </source>
</evidence>
<dbReference type="EMBL" id="JAPZVQ010000007">
    <property type="protein sequence ID" value="MDA1385950.1"/>
    <property type="molecule type" value="Genomic_DNA"/>
</dbReference>
<dbReference type="SUPFAM" id="SSF48498">
    <property type="entry name" value="Tetracyclin repressor-like, C-terminal domain"/>
    <property type="match status" value="1"/>
</dbReference>
<evidence type="ECO:0000313" key="7">
    <source>
        <dbReference type="EMBL" id="MDR7340893.1"/>
    </source>
</evidence>
<evidence type="ECO:0000313" key="9">
    <source>
        <dbReference type="Proteomes" id="UP001183604"/>
    </source>
</evidence>
<keyword evidence="9" id="KW-1185">Reference proteome</keyword>
<dbReference type="PANTHER" id="PTHR30055">
    <property type="entry name" value="HTH-TYPE TRANSCRIPTIONAL REGULATOR RUTR"/>
    <property type="match status" value="1"/>
</dbReference>
<feature type="DNA-binding region" description="H-T-H motif" evidence="4">
    <location>
        <begin position="29"/>
        <end position="48"/>
    </location>
</feature>
<dbReference type="InterPro" id="IPR036271">
    <property type="entry name" value="Tet_transcr_reg_TetR-rel_C_sf"/>
</dbReference>